<organism evidence="3 4">
    <name type="scientific">Flavivirga eckloniae</name>
    <dbReference type="NCBI Taxonomy" id="1803846"/>
    <lineage>
        <taxon>Bacteria</taxon>
        <taxon>Pseudomonadati</taxon>
        <taxon>Bacteroidota</taxon>
        <taxon>Flavobacteriia</taxon>
        <taxon>Flavobacteriales</taxon>
        <taxon>Flavobacteriaceae</taxon>
        <taxon>Flavivirga</taxon>
    </lineage>
</organism>
<dbReference type="Pfam" id="PF01757">
    <property type="entry name" value="Acyl_transf_3"/>
    <property type="match status" value="1"/>
</dbReference>
<accession>A0A2K9PLW8</accession>
<feature type="transmembrane region" description="Helical" evidence="1">
    <location>
        <begin position="236"/>
        <end position="257"/>
    </location>
</feature>
<dbReference type="GO" id="GO:0009103">
    <property type="term" value="P:lipopolysaccharide biosynthetic process"/>
    <property type="evidence" value="ECO:0007669"/>
    <property type="project" value="TreeGrafter"/>
</dbReference>
<keyword evidence="1" id="KW-1133">Transmembrane helix</keyword>
<reference evidence="3 4" key="1">
    <citation type="submission" date="2018-01" db="EMBL/GenBank/DDBJ databases">
        <title>Complete genome sequence of Flavivirga eckloniae ECD14 isolated from seaweed Ecklonia cava.</title>
        <authorList>
            <person name="Lee J.H."/>
            <person name="Baik K.S."/>
            <person name="Seong C.N."/>
        </authorList>
    </citation>
    <scope>NUCLEOTIDE SEQUENCE [LARGE SCALE GENOMIC DNA]</scope>
    <source>
        <strain evidence="3 4">ECD14</strain>
    </source>
</reference>
<name>A0A2K9PLW8_9FLAO</name>
<keyword evidence="1" id="KW-0472">Membrane</keyword>
<feature type="transmembrane region" description="Helical" evidence="1">
    <location>
        <begin position="38"/>
        <end position="63"/>
    </location>
</feature>
<proteinExistence type="predicted"/>
<dbReference type="RefSeq" id="WP_102754721.1">
    <property type="nucleotide sequence ID" value="NZ_CP025791.1"/>
</dbReference>
<dbReference type="InterPro" id="IPR002656">
    <property type="entry name" value="Acyl_transf_3_dom"/>
</dbReference>
<gene>
    <name evidence="3" type="ORF">C1H87_04780</name>
</gene>
<evidence type="ECO:0000313" key="4">
    <source>
        <dbReference type="Proteomes" id="UP000235826"/>
    </source>
</evidence>
<dbReference type="GO" id="GO:0016747">
    <property type="term" value="F:acyltransferase activity, transferring groups other than amino-acyl groups"/>
    <property type="evidence" value="ECO:0007669"/>
    <property type="project" value="InterPro"/>
</dbReference>
<evidence type="ECO:0000259" key="2">
    <source>
        <dbReference type="Pfam" id="PF01757"/>
    </source>
</evidence>
<dbReference type="KEGG" id="fek:C1H87_04780"/>
<feature type="transmembrane region" description="Helical" evidence="1">
    <location>
        <begin position="91"/>
        <end position="109"/>
    </location>
</feature>
<dbReference type="EMBL" id="CP025791">
    <property type="protein sequence ID" value="AUP78063.1"/>
    <property type="molecule type" value="Genomic_DNA"/>
</dbReference>
<feature type="transmembrane region" description="Helical" evidence="1">
    <location>
        <begin position="306"/>
        <end position="328"/>
    </location>
</feature>
<dbReference type="PANTHER" id="PTHR23028:SF53">
    <property type="entry name" value="ACYL_TRANSF_3 DOMAIN-CONTAINING PROTEIN"/>
    <property type="match status" value="1"/>
</dbReference>
<dbReference type="Proteomes" id="UP000235826">
    <property type="component" value="Chromosome"/>
</dbReference>
<feature type="transmembrane region" description="Helical" evidence="1">
    <location>
        <begin position="142"/>
        <end position="159"/>
    </location>
</feature>
<dbReference type="OrthoDB" id="290051at2"/>
<feature type="transmembrane region" description="Helical" evidence="1">
    <location>
        <begin position="334"/>
        <end position="353"/>
    </location>
</feature>
<keyword evidence="1" id="KW-0812">Transmembrane</keyword>
<evidence type="ECO:0000256" key="1">
    <source>
        <dbReference type="SAM" id="Phobius"/>
    </source>
</evidence>
<dbReference type="PANTHER" id="PTHR23028">
    <property type="entry name" value="ACETYLTRANSFERASE"/>
    <property type="match status" value="1"/>
</dbReference>
<protein>
    <recommendedName>
        <fullName evidence="2">Acyltransferase 3 domain-containing protein</fullName>
    </recommendedName>
</protein>
<feature type="transmembrane region" description="Helical" evidence="1">
    <location>
        <begin position="166"/>
        <end position="185"/>
    </location>
</feature>
<dbReference type="AlphaFoldDB" id="A0A2K9PLW8"/>
<feature type="domain" description="Acyltransferase 3" evidence="2">
    <location>
        <begin position="7"/>
        <end position="353"/>
    </location>
</feature>
<feature type="transmembrane region" description="Helical" evidence="1">
    <location>
        <begin position="205"/>
        <end position="224"/>
    </location>
</feature>
<feature type="transmembrane region" description="Helical" evidence="1">
    <location>
        <begin position="7"/>
        <end position="26"/>
    </location>
</feature>
<keyword evidence="4" id="KW-1185">Reference proteome</keyword>
<sequence>MKQRVFGLDLVRAIAIVMVVLSHVAWVIPKHRETLLDILSVFGVLGVEIFFVLSGFLIGRIIFRIYTSDDFSFSSMLHFWIRRWLRTLPNYYLVLLINIGVAVYIGMALPEGLWKYAFFIQNFSSETPGFFMESWSLSIEEFTYVLGPLLLFLTLFIKTRIPKPNMFLAITLLIILLFIITKIVYNFNEAERTLINWNNSLKSVVIYRIDAVYYGVLAAYISIVKNKLWKKIKYPAFGLGLLLFLGLNGLMFLGGVNIENNPFVWNVLYLPINSVIMLLMFPLLSQINTAPAIISRPVTFISITSYAIYVLHYSVILHLLQYFIPAINLSEFDVIVYIVVYLSLTILASYVLYKFFEHPMTRLRDSSFIKKRFV</sequence>
<evidence type="ECO:0000313" key="3">
    <source>
        <dbReference type="EMBL" id="AUP78063.1"/>
    </source>
</evidence>
<dbReference type="InterPro" id="IPR050879">
    <property type="entry name" value="Acyltransferase_3"/>
</dbReference>
<feature type="transmembrane region" description="Helical" evidence="1">
    <location>
        <begin position="263"/>
        <end position="285"/>
    </location>
</feature>
<dbReference type="GO" id="GO:0016020">
    <property type="term" value="C:membrane"/>
    <property type="evidence" value="ECO:0007669"/>
    <property type="project" value="TreeGrafter"/>
</dbReference>